<comment type="similarity">
    <text evidence="1 5">Belongs to the 5-formyltetrahydrofolate cyclo-ligase family.</text>
</comment>
<dbReference type="Pfam" id="PF01812">
    <property type="entry name" value="5-FTHF_cyc-lig"/>
    <property type="match status" value="1"/>
</dbReference>
<dbReference type="Gene3D" id="3.40.50.10420">
    <property type="entry name" value="NagB/RpiA/CoA transferase-like"/>
    <property type="match status" value="1"/>
</dbReference>
<dbReference type="SUPFAM" id="SSF100950">
    <property type="entry name" value="NagB/RpiA/CoA transferase-like"/>
    <property type="match status" value="1"/>
</dbReference>
<comment type="cofactor">
    <cofactor evidence="5">
        <name>Mg(2+)</name>
        <dbReference type="ChEBI" id="CHEBI:18420"/>
    </cofactor>
</comment>
<dbReference type="GO" id="GO:0030272">
    <property type="term" value="F:5-formyltetrahydrofolate cyclo-ligase activity"/>
    <property type="evidence" value="ECO:0007669"/>
    <property type="project" value="UniProtKB-EC"/>
</dbReference>
<dbReference type="RefSeq" id="WP_011879179.1">
    <property type="nucleotide sequence ID" value="NC_009253.1"/>
</dbReference>
<dbReference type="KEGG" id="drm:Dred_2882"/>
<evidence type="ECO:0000256" key="4">
    <source>
        <dbReference type="PIRSR" id="PIRSR006806-1"/>
    </source>
</evidence>
<protein>
    <recommendedName>
        <fullName evidence="5">5-formyltetrahydrofolate cyclo-ligase</fullName>
        <ecNumber evidence="5">6.3.3.2</ecNumber>
    </recommendedName>
</protein>
<comment type="catalytic activity">
    <reaction evidence="5">
        <text>(6S)-5-formyl-5,6,7,8-tetrahydrofolate + ATP = (6R)-5,10-methenyltetrahydrofolate + ADP + phosphate</text>
        <dbReference type="Rhea" id="RHEA:10488"/>
        <dbReference type="ChEBI" id="CHEBI:30616"/>
        <dbReference type="ChEBI" id="CHEBI:43474"/>
        <dbReference type="ChEBI" id="CHEBI:57455"/>
        <dbReference type="ChEBI" id="CHEBI:57457"/>
        <dbReference type="ChEBI" id="CHEBI:456216"/>
        <dbReference type="EC" id="6.3.3.2"/>
    </reaction>
</comment>
<evidence type="ECO:0000256" key="3">
    <source>
        <dbReference type="ARBA" id="ARBA00022840"/>
    </source>
</evidence>
<sequence length="191" mass="21649">MDKKGIRKKVLEVRSALKKSEVADKSSVIVERLVSFEPYRRAKTIMVYLDFRKEVKTESLINHALRSGKRVTVPVVNAVDRSMTPSLLVDFPGDLSIGSYGILEPAPENLRPVEVQELDLIVVPGTVFDHQGNRMGYGGGYYDRFIPRLRKDAVTVALAFEFQVRENFSVLMGKYDQPVQFIVTEKQIIQC</sequence>
<evidence type="ECO:0000256" key="2">
    <source>
        <dbReference type="ARBA" id="ARBA00022741"/>
    </source>
</evidence>
<dbReference type="HOGENOM" id="CLU_066245_2_2_9"/>
<proteinExistence type="inferred from homology"/>
<feature type="binding site" evidence="4">
    <location>
        <begin position="3"/>
        <end position="7"/>
    </location>
    <ligand>
        <name>ATP</name>
        <dbReference type="ChEBI" id="CHEBI:30616"/>
    </ligand>
</feature>
<accession>A4J8I3</accession>
<evidence type="ECO:0000313" key="6">
    <source>
        <dbReference type="EMBL" id="ABO51386.1"/>
    </source>
</evidence>
<reference evidence="6 7" key="1">
    <citation type="submission" date="2007-03" db="EMBL/GenBank/DDBJ databases">
        <title>Complete sequence of Desulfotomaculum reducens MI-1.</title>
        <authorList>
            <consortium name="US DOE Joint Genome Institute"/>
            <person name="Copeland A."/>
            <person name="Lucas S."/>
            <person name="Lapidus A."/>
            <person name="Barry K."/>
            <person name="Detter J.C."/>
            <person name="Glavina del Rio T."/>
            <person name="Hammon N."/>
            <person name="Israni S."/>
            <person name="Dalin E."/>
            <person name="Tice H."/>
            <person name="Pitluck S."/>
            <person name="Sims D."/>
            <person name="Brettin T."/>
            <person name="Bruce D."/>
            <person name="Han C."/>
            <person name="Tapia R."/>
            <person name="Schmutz J."/>
            <person name="Larimer F."/>
            <person name="Land M."/>
            <person name="Hauser L."/>
            <person name="Kyrpides N."/>
            <person name="Kim E."/>
            <person name="Tebo B.M."/>
            <person name="Richardson P."/>
        </authorList>
    </citation>
    <scope>NUCLEOTIDE SEQUENCE [LARGE SCALE GENOMIC DNA]</scope>
    <source>
        <strain evidence="6 7">MI-1</strain>
    </source>
</reference>
<dbReference type="OrthoDB" id="9801938at2"/>
<evidence type="ECO:0000256" key="1">
    <source>
        <dbReference type="ARBA" id="ARBA00010638"/>
    </source>
</evidence>
<dbReference type="GO" id="GO:0009396">
    <property type="term" value="P:folic acid-containing compound biosynthetic process"/>
    <property type="evidence" value="ECO:0007669"/>
    <property type="project" value="TreeGrafter"/>
</dbReference>
<dbReference type="Proteomes" id="UP000001556">
    <property type="component" value="Chromosome"/>
</dbReference>
<keyword evidence="3 4" id="KW-0067">ATP-binding</keyword>
<dbReference type="InterPro" id="IPR002698">
    <property type="entry name" value="FTHF_cligase"/>
</dbReference>
<dbReference type="AlphaFoldDB" id="A4J8I3"/>
<organism evidence="6 7">
    <name type="scientific">Desulforamulus reducens (strain ATCC BAA-1160 / DSM 100696 / MI-1)</name>
    <name type="common">Desulfotomaculum reducens</name>
    <dbReference type="NCBI Taxonomy" id="349161"/>
    <lineage>
        <taxon>Bacteria</taxon>
        <taxon>Bacillati</taxon>
        <taxon>Bacillota</taxon>
        <taxon>Clostridia</taxon>
        <taxon>Eubacteriales</taxon>
        <taxon>Peptococcaceae</taxon>
        <taxon>Desulforamulus</taxon>
    </lineage>
</organism>
<dbReference type="STRING" id="349161.Dred_2882"/>
<keyword evidence="6" id="KW-0436">Ligase</keyword>
<keyword evidence="2 4" id="KW-0547">Nucleotide-binding</keyword>
<dbReference type="GO" id="GO:0035999">
    <property type="term" value="P:tetrahydrofolate interconversion"/>
    <property type="evidence" value="ECO:0007669"/>
    <property type="project" value="TreeGrafter"/>
</dbReference>
<dbReference type="PANTHER" id="PTHR23407:SF1">
    <property type="entry name" value="5-FORMYLTETRAHYDROFOLATE CYCLO-LIGASE"/>
    <property type="match status" value="1"/>
</dbReference>
<dbReference type="InterPro" id="IPR024185">
    <property type="entry name" value="FTHF_cligase-like_sf"/>
</dbReference>
<evidence type="ECO:0000313" key="7">
    <source>
        <dbReference type="Proteomes" id="UP000001556"/>
    </source>
</evidence>
<dbReference type="PIRSF" id="PIRSF006806">
    <property type="entry name" value="FTHF_cligase"/>
    <property type="match status" value="1"/>
</dbReference>
<dbReference type="GO" id="GO:0005524">
    <property type="term" value="F:ATP binding"/>
    <property type="evidence" value="ECO:0007669"/>
    <property type="project" value="UniProtKB-KW"/>
</dbReference>
<keyword evidence="5" id="KW-0460">Magnesium</keyword>
<gene>
    <name evidence="6" type="ordered locus">Dred_2882</name>
</gene>
<keyword evidence="7" id="KW-1185">Reference proteome</keyword>
<dbReference type="EMBL" id="CP000612">
    <property type="protein sequence ID" value="ABO51386.1"/>
    <property type="molecule type" value="Genomic_DNA"/>
</dbReference>
<dbReference type="GO" id="GO:0046872">
    <property type="term" value="F:metal ion binding"/>
    <property type="evidence" value="ECO:0007669"/>
    <property type="project" value="UniProtKB-KW"/>
</dbReference>
<dbReference type="InterPro" id="IPR037171">
    <property type="entry name" value="NagB/RpiA_transferase-like"/>
</dbReference>
<dbReference type="eggNOG" id="COG0212">
    <property type="taxonomic scope" value="Bacteria"/>
</dbReference>
<feature type="binding site" evidence="4">
    <location>
        <position position="54"/>
    </location>
    <ligand>
        <name>substrate</name>
    </ligand>
</feature>
<feature type="binding site" evidence="4">
    <location>
        <position position="49"/>
    </location>
    <ligand>
        <name>substrate</name>
    </ligand>
</feature>
<dbReference type="NCBIfam" id="TIGR02727">
    <property type="entry name" value="MTHFS_bact"/>
    <property type="match status" value="1"/>
</dbReference>
<evidence type="ECO:0000256" key="5">
    <source>
        <dbReference type="RuleBase" id="RU361279"/>
    </source>
</evidence>
<dbReference type="PANTHER" id="PTHR23407">
    <property type="entry name" value="ATPASE INHIBITOR/5-FORMYLTETRAHYDROFOLATE CYCLO-LIGASE"/>
    <property type="match status" value="1"/>
</dbReference>
<keyword evidence="5" id="KW-0479">Metal-binding</keyword>
<dbReference type="EC" id="6.3.3.2" evidence="5"/>
<feature type="binding site" evidence="4">
    <location>
        <begin position="134"/>
        <end position="142"/>
    </location>
    <ligand>
        <name>ATP</name>
        <dbReference type="ChEBI" id="CHEBI:30616"/>
    </ligand>
</feature>
<name>A4J8I3_DESRM</name>